<name>A0AAD7DK00_MYCRO</name>
<gene>
    <name evidence="1" type="ORF">B0H17DRAFT_1132739</name>
</gene>
<proteinExistence type="predicted"/>
<evidence type="ECO:0000313" key="1">
    <source>
        <dbReference type="EMBL" id="KAJ7693034.1"/>
    </source>
</evidence>
<accession>A0AAD7DK00</accession>
<evidence type="ECO:0000313" key="2">
    <source>
        <dbReference type="Proteomes" id="UP001221757"/>
    </source>
</evidence>
<protein>
    <submittedName>
        <fullName evidence="1">Uncharacterized protein</fullName>
    </submittedName>
</protein>
<keyword evidence="2" id="KW-1185">Reference proteome</keyword>
<dbReference type="EMBL" id="JARKIE010000048">
    <property type="protein sequence ID" value="KAJ7693034.1"/>
    <property type="molecule type" value="Genomic_DNA"/>
</dbReference>
<comment type="caution">
    <text evidence="1">The sequence shown here is derived from an EMBL/GenBank/DDBJ whole genome shotgun (WGS) entry which is preliminary data.</text>
</comment>
<reference evidence="1" key="1">
    <citation type="submission" date="2023-03" db="EMBL/GenBank/DDBJ databases">
        <title>Massive genome expansion in bonnet fungi (Mycena s.s.) driven by repeated elements and novel gene families across ecological guilds.</title>
        <authorList>
            <consortium name="Lawrence Berkeley National Laboratory"/>
            <person name="Harder C.B."/>
            <person name="Miyauchi S."/>
            <person name="Viragh M."/>
            <person name="Kuo A."/>
            <person name="Thoen E."/>
            <person name="Andreopoulos B."/>
            <person name="Lu D."/>
            <person name="Skrede I."/>
            <person name="Drula E."/>
            <person name="Henrissat B."/>
            <person name="Morin E."/>
            <person name="Kohler A."/>
            <person name="Barry K."/>
            <person name="LaButti K."/>
            <person name="Morin E."/>
            <person name="Salamov A."/>
            <person name="Lipzen A."/>
            <person name="Mereny Z."/>
            <person name="Hegedus B."/>
            <person name="Baldrian P."/>
            <person name="Stursova M."/>
            <person name="Weitz H."/>
            <person name="Taylor A."/>
            <person name="Grigoriev I.V."/>
            <person name="Nagy L.G."/>
            <person name="Martin F."/>
            <person name="Kauserud H."/>
        </authorList>
    </citation>
    <scope>NUCLEOTIDE SEQUENCE</scope>
    <source>
        <strain evidence="1">CBHHK067</strain>
    </source>
</reference>
<sequence>MGGGSWQPPDCNLLARFGDRYLPCARRQLQATCGHFGGVADGVVVTGINGTSIRGILPSLDQLFQSDNPLYLKRPSLDLDKYLERELSLAFDRQLLNLAGALLAQDRPFAYNLRNGFGKALNAIDSWFLGRVTMKVFDECRADRDELYELSVQNSAKFAPHYPEIDVPLQYSARPVFDYSLKNCLLYMAPDLSTHFTADVRNIDRFASSLTVSDPRTLAFSIHGTHYLPAPASASKADTYTYTDPHDEPFQAIIFWRVRDSVAWTDTGRVIRIDCAGADSDIVQELFKPQIAQVSLAVQSEYFRDLQLNDFHTSNLRPTTPWRTLGGTYLDVHLGHDNSISASSMNSIEVVTRQAFLLLPKNGPFALATGLSRK</sequence>
<dbReference type="AlphaFoldDB" id="A0AAD7DK00"/>
<dbReference type="Proteomes" id="UP001221757">
    <property type="component" value="Unassembled WGS sequence"/>
</dbReference>
<organism evidence="1 2">
    <name type="scientific">Mycena rosella</name>
    <name type="common">Pink bonnet</name>
    <name type="synonym">Agaricus rosellus</name>
    <dbReference type="NCBI Taxonomy" id="1033263"/>
    <lineage>
        <taxon>Eukaryota</taxon>
        <taxon>Fungi</taxon>
        <taxon>Dikarya</taxon>
        <taxon>Basidiomycota</taxon>
        <taxon>Agaricomycotina</taxon>
        <taxon>Agaricomycetes</taxon>
        <taxon>Agaricomycetidae</taxon>
        <taxon>Agaricales</taxon>
        <taxon>Marasmiineae</taxon>
        <taxon>Mycenaceae</taxon>
        <taxon>Mycena</taxon>
    </lineage>
</organism>